<dbReference type="SUPFAM" id="SSF53613">
    <property type="entry name" value="Ribokinase-like"/>
    <property type="match status" value="1"/>
</dbReference>
<dbReference type="InterPro" id="IPR050385">
    <property type="entry name" value="Archaeal_FAD_synthase"/>
</dbReference>
<feature type="region of interest" description="Disordered" evidence="9">
    <location>
        <begin position="1"/>
        <end position="159"/>
    </location>
</feature>
<dbReference type="EMBL" id="MWQN01000001">
    <property type="protein sequence ID" value="OPC79691.1"/>
    <property type="molecule type" value="Genomic_DNA"/>
</dbReference>
<dbReference type="SUPFAM" id="SSF52374">
    <property type="entry name" value="Nucleotidylyl transferase"/>
    <property type="match status" value="1"/>
</dbReference>
<feature type="region of interest" description="Disordered" evidence="9">
    <location>
        <begin position="172"/>
        <end position="263"/>
    </location>
</feature>
<dbReference type="Pfam" id="PF00294">
    <property type="entry name" value="PfkB"/>
    <property type="match status" value="1"/>
</dbReference>
<keyword evidence="3 12" id="KW-0548">Nucleotidyltransferase</keyword>
<evidence type="ECO:0000256" key="4">
    <source>
        <dbReference type="ARBA" id="ARBA00022741"/>
    </source>
</evidence>
<dbReference type="InterPro" id="IPR029056">
    <property type="entry name" value="Ribokinase-like"/>
</dbReference>
<keyword evidence="13" id="KW-1185">Reference proteome</keyword>
<keyword evidence="6" id="KW-0511">Multifunctional enzyme</keyword>
<evidence type="ECO:0000256" key="2">
    <source>
        <dbReference type="ARBA" id="ARBA00022679"/>
    </source>
</evidence>
<comment type="catalytic activity">
    <reaction evidence="8">
        <text>D-glycero-beta-D-manno-heptose 1-phosphate + ATP + H(+) = ADP-D-glycero-beta-D-manno-heptose + diphosphate</text>
        <dbReference type="Rhea" id="RHEA:27465"/>
        <dbReference type="ChEBI" id="CHEBI:15378"/>
        <dbReference type="ChEBI" id="CHEBI:30616"/>
        <dbReference type="ChEBI" id="CHEBI:33019"/>
        <dbReference type="ChEBI" id="CHEBI:59967"/>
        <dbReference type="ChEBI" id="CHEBI:61593"/>
        <dbReference type="EC" id="2.7.7.70"/>
    </reaction>
</comment>
<organism evidence="12 13">
    <name type="scientific">Embleya scabrispora</name>
    <dbReference type="NCBI Taxonomy" id="159449"/>
    <lineage>
        <taxon>Bacteria</taxon>
        <taxon>Bacillati</taxon>
        <taxon>Actinomycetota</taxon>
        <taxon>Actinomycetes</taxon>
        <taxon>Kitasatosporales</taxon>
        <taxon>Streptomycetaceae</taxon>
        <taxon>Embleya</taxon>
    </lineage>
</organism>
<comment type="caution">
    <text evidence="12">The sequence shown here is derived from an EMBL/GenBank/DDBJ whole genome shotgun (WGS) entry which is preliminary data.</text>
</comment>
<evidence type="ECO:0000256" key="5">
    <source>
        <dbReference type="ARBA" id="ARBA00022840"/>
    </source>
</evidence>
<evidence type="ECO:0000256" key="6">
    <source>
        <dbReference type="ARBA" id="ARBA00023268"/>
    </source>
</evidence>
<feature type="compositionally biased region" description="Basic residues" evidence="9">
    <location>
        <begin position="1"/>
        <end position="11"/>
    </location>
</feature>
<name>A0A1T3NSU2_9ACTN</name>
<dbReference type="PANTHER" id="PTHR43793">
    <property type="entry name" value="FAD SYNTHASE"/>
    <property type="match status" value="1"/>
</dbReference>
<keyword evidence="4" id="KW-0547">Nucleotide-binding</keyword>
<feature type="compositionally biased region" description="Basic residues" evidence="9">
    <location>
        <begin position="131"/>
        <end position="145"/>
    </location>
</feature>
<evidence type="ECO:0000256" key="1">
    <source>
        <dbReference type="ARBA" id="ARBA00012519"/>
    </source>
</evidence>
<dbReference type="InterPro" id="IPR004821">
    <property type="entry name" value="Cyt_trans-like"/>
</dbReference>
<dbReference type="InterPro" id="IPR011611">
    <property type="entry name" value="PfkB_dom"/>
</dbReference>
<feature type="compositionally biased region" description="Low complexity" evidence="9">
    <location>
        <begin position="72"/>
        <end position="94"/>
    </location>
</feature>
<evidence type="ECO:0000256" key="7">
    <source>
        <dbReference type="ARBA" id="ARBA00023277"/>
    </source>
</evidence>
<dbReference type="GO" id="GO:0005524">
    <property type="term" value="F:ATP binding"/>
    <property type="evidence" value="ECO:0007669"/>
    <property type="project" value="UniProtKB-KW"/>
</dbReference>
<dbReference type="Pfam" id="PF01467">
    <property type="entry name" value="CTP_transf_like"/>
    <property type="match status" value="1"/>
</dbReference>
<feature type="compositionally biased region" description="Basic residues" evidence="9">
    <location>
        <begin position="46"/>
        <end position="60"/>
    </location>
</feature>
<dbReference type="InterPro" id="IPR014729">
    <property type="entry name" value="Rossmann-like_a/b/a_fold"/>
</dbReference>
<protein>
    <recommendedName>
        <fullName evidence="1">D-glycero-beta-D-manno-heptose 1-phosphate adenylyltransferase</fullName>
        <ecNumber evidence="1">2.7.7.70</ecNumber>
    </recommendedName>
</protein>
<evidence type="ECO:0000256" key="3">
    <source>
        <dbReference type="ARBA" id="ARBA00022695"/>
    </source>
</evidence>
<dbReference type="NCBIfam" id="TIGR02199">
    <property type="entry name" value="rfaE_dom_II"/>
    <property type="match status" value="1"/>
</dbReference>
<reference evidence="12 13" key="1">
    <citation type="submission" date="2017-03" db="EMBL/GenBank/DDBJ databases">
        <title>Draft genome sequence of Streptomyces scabrisporus NF3, endophyte isolated from Amphipterygium adstringens.</title>
        <authorList>
            <person name="Vazquez M."/>
            <person name="Ceapa C.D."/>
            <person name="Rodriguez Luna D."/>
            <person name="Sanchez Esquivel S."/>
        </authorList>
    </citation>
    <scope>NUCLEOTIDE SEQUENCE [LARGE SCALE GENOMIC DNA]</scope>
    <source>
        <strain evidence="12 13">NF3</strain>
    </source>
</reference>
<feature type="compositionally biased region" description="Basic residues" evidence="9">
    <location>
        <begin position="201"/>
        <end position="215"/>
    </location>
</feature>
<dbReference type="PANTHER" id="PTHR43793:SF2">
    <property type="entry name" value="BIFUNCTIONAL PROTEIN HLDE"/>
    <property type="match status" value="1"/>
</dbReference>
<dbReference type="STRING" id="159449.B4N89_00890"/>
<dbReference type="EC" id="2.7.7.70" evidence="1"/>
<accession>A0A1T3NSU2</accession>
<dbReference type="GO" id="GO:0016773">
    <property type="term" value="F:phosphotransferase activity, alcohol group as acceptor"/>
    <property type="evidence" value="ECO:0007669"/>
    <property type="project" value="InterPro"/>
</dbReference>
<evidence type="ECO:0000256" key="8">
    <source>
        <dbReference type="ARBA" id="ARBA00047428"/>
    </source>
</evidence>
<evidence type="ECO:0000313" key="13">
    <source>
        <dbReference type="Proteomes" id="UP000190037"/>
    </source>
</evidence>
<keyword evidence="2 12" id="KW-0808">Transferase</keyword>
<keyword evidence="7" id="KW-0119">Carbohydrate metabolism</keyword>
<evidence type="ECO:0000256" key="9">
    <source>
        <dbReference type="SAM" id="MobiDB-lite"/>
    </source>
</evidence>
<dbReference type="GO" id="GO:0016779">
    <property type="term" value="F:nucleotidyltransferase activity"/>
    <property type="evidence" value="ECO:0007669"/>
    <property type="project" value="UniProtKB-KW"/>
</dbReference>
<proteinExistence type="predicted"/>
<evidence type="ECO:0000313" key="12">
    <source>
        <dbReference type="EMBL" id="OPC79691.1"/>
    </source>
</evidence>
<sequence length="731" mass="76066">MATRRAVRRRATTPGRRQGRYGRVGPRAAFGQRSARLVRPAAGESRRRRGRAGPRTRGRPGGRPAQSTVRSGPGRPVGEPTGTGTRRGRAAFGRGQRRQRGRGAAPDRGIGGALPRRAPTTVRAGPARRDLQRHRHRQRLRRGRGVRPADRGTRAHRRHGVVVVHERIEHQCPVRGPPRPRARTACLGTDRPGAQRAGLAGRRRAVRGGGQHRHGPGGPSVGGPPAVRGHRRGPERRGDTRASHASGTRTGGPGVSGTRKANGVRRPLVVVGDTLLDRDLVGTARRLCPDAPAPVLDDPIEHVRPGGAGLAALLAAREGRPVVLITALGVGAEADLLRTLLRSRLDVIELPCRGRPAEKSRVLAGERSLLRLDRPARGPIGPPGPDALQALASAAAILVSDYGNGVTAGSALRAAIAARAGRVPVVWDPHPRGGDPLPDLTLVTPNRAEALQAAGIAVGHDDAADAMRVAAEAAAALCRTWSARAVCVTLGSRGALLSRGAEPFVVPAPPVRVNDPCGAGDRFAVCVTGGLADGRAVPEAIAGAVRATADFLAAGGATEVARDLDGGGGRGGRRREDECGGSGSSRSEQVRAAGGTVVATGGCFDLLHAGHIRTLRAARALGDCLVVCLNSDASVRSLKGPSRPFHSAEDRSEVLAALECVDEVVVFEEDTPEAVIGRLRPDVWVKGGDYAADRLPEAALVASYGGQAVTVPYLAGRSTTRIASAAADAVR</sequence>
<feature type="domain" description="Cytidyltransferase-like" evidence="11">
    <location>
        <begin position="600"/>
        <end position="693"/>
    </location>
</feature>
<feature type="region of interest" description="Disordered" evidence="9">
    <location>
        <begin position="563"/>
        <end position="590"/>
    </location>
</feature>
<gene>
    <name evidence="12" type="ORF">B4N89_00890</name>
</gene>
<dbReference type="AlphaFoldDB" id="A0A1T3NSU2"/>
<dbReference type="NCBIfam" id="TIGR00125">
    <property type="entry name" value="cyt_tran_rel"/>
    <property type="match status" value="1"/>
</dbReference>
<dbReference type="Gene3D" id="3.40.50.620">
    <property type="entry name" value="HUPs"/>
    <property type="match status" value="1"/>
</dbReference>
<dbReference type="Gene3D" id="3.40.1190.20">
    <property type="match status" value="1"/>
</dbReference>
<dbReference type="GO" id="GO:0005975">
    <property type="term" value="P:carbohydrate metabolic process"/>
    <property type="evidence" value="ECO:0007669"/>
    <property type="project" value="InterPro"/>
</dbReference>
<dbReference type="Proteomes" id="UP000190037">
    <property type="component" value="Unassembled WGS sequence"/>
</dbReference>
<dbReference type="InterPro" id="IPR011914">
    <property type="entry name" value="RfaE_dom_II"/>
</dbReference>
<feature type="compositionally biased region" description="Low complexity" evidence="9">
    <location>
        <begin position="191"/>
        <end position="200"/>
    </location>
</feature>
<evidence type="ECO:0000259" key="11">
    <source>
        <dbReference type="Pfam" id="PF01467"/>
    </source>
</evidence>
<evidence type="ECO:0000259" key="10">
    <source>
        <dbReference type="Pfam" id="PF00294"/>
    </source>
</evidence>
<feature type="domain" description="Carbohydrate kinase PfkB" evidence="10">
    <location>
        <begin position="268"/>
        <end position="548"/>
    </location>
</feature>
<keyword evidence="5" id="KW-0067">ATP-binding</keyword>